<dbReference type="EMBL" id="JAYDYQ010002685">
    <property type="protein sequence ID" value="KAK4481350.1"/>
    <property type="molecule type" value="Genomic_DNA"/>
</dbReference>
<feature type="transmembrane region" description="Helical" evidence="1">
    <location>
        <begin position="437"/>
        <end position="460"/>
    </location>
</feature>
<name>A0ABR0CWC0_9LAMI</name>
<keyword evidence="1" id="KW-1133">Transmembrane helix</keyword>
<evidence type="ECO:0000313" key="2">
    <source>
        <dbReference type="EMBL" id="KAK4481350.1"/>
    </source>
</evidence>
<feature type="transmembrane region" description="Helical" evidence="1">
    <location>
        <begin position="325"/>
        <end position="347"/>
    </location>
</feature>
<protein>
    <recommendedName>
        <fullName evidence="4">Sphingomyelin synthase-like domain-containing protein</fullName>
    </recommendedName>
</protein>
<feature type="transmembrane region" description="Helical" evidence="1">
    <location>
        <begin position="168"/>
        <end position="187"/>
    </location>
</feature>
<evidence type="ECO:0000313" key="3">
    <source>
        <dbReference type="Proteomes" id="UP001291926"/>
    </source>
</evidence>
<feature type="transmembrane region" description="Helical" evidence="1">
    <location>
        <begin position="69"/>
        <end position="89"/>
    </location>
</feature>
<reference evidence="2 3" key="1">
    <citation type="journal article" date="2023" name="bioRxiv">
        <title>Genome report: Whole genome sequence and annotation of Penstemon davidsonii.</title>
        <authorList>
            <person name="Ostevik K.L."/>
            <person name="Alabady M."/>
            <person name="Zhang M."/>
            <person name="Rausher M.D."/>
        </authorList>
    </citation>
    <scope>NUCLEOTIDE SEQUENCE [LARGE SCALE GENOMIC DNA]</scope>
    <source>
        <strain evidence="2">DNT005</strain>
        <tissue evidence="2">Whole leaf</tissue>
    </source>
</reference>
<evidence type="ECO:0000256" key="1">
    <source>
        <dbReference type="SAM" id="Phobius"/>
    </source>
</evidence>
<keyword evidence="1" id="KW-0472">Membrane</keyword>
<dbReference type="PANTHER" id="PTHR21290:SF25">
    <property type="entry name" value="SPHINGOMYELIN SYNTHASE-RELATED PROTEIN 1"/>
    <property type="match status" value="1"/>
</dbReference>
<feature type="transmembrane region" description="Helical" evidence="1">
    <location>
        <begin position="282"/>
        <end position="304"/>
    </location>
</feature>
<keyword evidence="3" id="KW-1185">Reference proteome</keyword>
<feature type="transmembrane region" description="Helical" evidence="1">
    <location>
        <begin position="12"/>
        <end position="29"/>
    </location>
</feature>
<keyword evidence="1" id="KW-0812">Transmembrane</keyword>
<organism evidence="2 3">
    <name type="scientific">Penstemon davidsonii</name>
    <dbReference type="NCBI Taxonomy" id="160366"/>
    <lineage>
        <taxon>Eukaryota</taxon>
        <taxon>Viridiplantae</taxon>
        <taxon>Streptophyta</taxon>
        <taxon>Embryophyta</taxon>
        <taxon>Tracheophyta</taxon>
        <taxon>Spermatophyta</taxon>
        <taxon>Magnoliopsida</taxon>
        <taxon>eudicotyledons</taxon>
        <taxon>Gunneridae</taxon>
        <taxon>Pentapetalae</taxon>
        <taxon>asterids</taxon>
        <taxon>lamiids</taxon>
        <taxon>Lamiales</taxon>
        <taxon>Plantaginaceae</taxon>
        <taxon>Cheloneae</taxon>
        <taxon>Penstemon</taxon>
    </lineage>
</organism>
<dbReference type="PANTHER" id="PTHR21290">
    <property type="entry name" value="SPHINGOMYELIN SYNTHETASE"/>
    <property type="match status" value="1"/>
</dbReference>
<accession>A0ABR0CWC0</accession>
<sequence length="463" mass="52201">MSPPLLSRRRLHRGSFGGLGLVAIAYVSIDYLSPWHERLQPILWAALAITAIIRVPFYKHWSVELRAAIPFILSMIFMLSALLVEMISVRSVTAVLGLDWHMATPPLPDVGQWLLLALNEKLPETVLDILRAHIIGLHHYLMLFIMLGFSVLFNSVEAPGLGLGARYMFTMGIGRLLRTIAFVSTILPSPRPWCASTRFHVPSYPHRWAQKYYVPYATDSNAIRHIIIQDEVYGFTGDHNVEFQPDWGSMNFLVDFLRPTAYEGSSQWYNLLKKGGGGCNDLMYSGHMLVAVLTAMAWTVARILRKMAPCSAVSSTPGIRIRVGYSYRTPFGEAYGGYSSALIWMLVLHSAQREIRERHHYTVDCIMAIYMGIFLWKMTGLFWPIKDTSRDKRLNKLEQIQSKLVQAAKDSDIDGVRELLEEVELSGQVSRGPGSRLMWLFAGATIFFTLVAVLLAFTLLSDG</sequence>
<feature type="transmembrane region" description="Helical" evidence="1">
    <location>
        <begin position="137"/>
        <end position="156"/>
    </location>
</feature>
<dbReference type="Proteomes" id="UP001291926">
    <property type="component" value="Unassembled WGS sequence"/>
</dbReference>
<gene>
    <name evidence="2" type="ORF">RD792_012235</name>
</gene>
<feature type="transmembrane region" description="Helical" evidence="1">
    <location>
        <begin position="41"/>
        <end position="57"/>
    </location>
</feature>
<proteinExistence type="predicted"/>
<evidence type="ECO:0008006" key="4">
    <source>
        <dbReference type="Google" id="ProtNLM"/>
    </source>
</evidence>
<feature type="transmembrane region" description="Helical" evidence="1">
    <location>
        <begin position="367"/>
        <end position="385"/>
    </location>
</feature>
<comment type="caution">
    <text evidence="2">The sequence shown here is derived from an EMBL/GenBank/DDBJ whole genome shotgun (WGS) entry which is preliminary data.</text>
</comment>
<dbReference type="InterPro" id="IPR045221">
    <property type="entry name" value="Sphingomyelin_synth-like"/>
</dbReference>